<evidence type="ECO:0000313" key="10">
    <source>
        <dbReference type="Proteomes" id="UP000757103"/>
    </source>
</evidence>
<comment type="similarity">
    <text evidence="2">Belongs to the SusD family.</text>
</comment>
<dbReference type="Gene3D" id="1.25.40.390">
    <property type="match status" value="1"/>
</dbReference>
<evidence type="ECO:0000256" key="3">
    <source>
        <dbReference type="ARBA" id="ARBA00022729"/>
    </source>
</evidence>
<evidence type="ECO:0000256" key="2">
    <source>
        <dbReference type="ARBA" id="ARBA00006275"/>
    </source>
</evidence>
<gene>
    <name evidence="9" type="ORF">K8U91_05165</name>
</gene>
<feature type="domain" description="RagB/SusD" evidence="7">
    <location>
        <begin position="305"/>
        <end position="617"/>
    </location>
</feature>
<name>A0A921SUM6_9BACT</name>
<evidence type="ECO:0000256" key="5">
    <source>
        <dbReference type="ARBA" id="ARBA00023237"/>
    </source>
</evidence>
<evidence type="ECO:0000259" key="7">
    <source>
        <dbReference type="Pfam" id="PF07980"/>
    </source>
</evidence>
<comment type="caution">
    <text evidence="9">The sequence shown here is derived from an EMBL/GenBank/DDBJ whole genome shotgun (WGS) entry which is preliminary data.</text>
</comment>
<dbReference type="Proteomes" id="UP000757103">
    <property type="component" value="Unassembled WGS sequence"/>
</dbReference>
<keyword evidence="4" id="KW-0472">Membrane</keyword>
<accession>A0A921SUM6</accession>
<evidence type="ECO:0000256" key="6">
    <source>
        <dbReference type="SAM" id="SignalP"/>
    </source>
</evidence>
<evidence type="ECO:0000313" key="9">
    <source>
        <dbReference type="EMBL" id="HJG88851.1"/>
    </source>
</evidence>
<feature type="domain" description="SusD-like N-terminal" evidence="8">
    <location>
        <begin position="23"/>
        <end position="219"/>
    </location>
</feature>
<reference evidence="9" key="2">
    <citation type="submission" date="2021-09" db="EMBL/GenBank/DDBJ databases">
        <authorList>
            <person name="Gilroy R."/>
        </authorList>
    </citation>
    <scope>NUCLEOTIDE SEQUENCE</scope>
    <source>
        <strain evidence="9">CHK121-7720</strain>
    </source>
</reference>
<dbReference type="AlphaFoldDB" id="A0A921SUM6"/>
<feature type="signal peptide" evidence="6">
    <location>
        <begin position="1"/>
        <end position="18"/>
    </location>
</feature>
<evidence type="ECO:0000256" key="4">
    <source>
        <dbReference type="ARBA" id="ARBA00023136"/>
    </source>
</evidence>
<keyword evidence="5" id="KW-0998">Cell outer membrane</keyword>
<sequence length="617" mass="71249">MKTVKQLLVFVFSTIILASCDSYLDTTPEDLRSPDQIFESYNSTQNAMFGVYSYLRTNPCNTLATYSTSEVDIPYTNVHTFNFGVWSASSAQYDKWVSYYQGIREATYFLQNVYKCPDGEITYETREQFKAEVRCVRAILYVELMRMYGPVVLLYDELVDFTADNLNRPRNTWDECVNWVSNELLELSENEYLPLQQSGAAYARMSKSIALAYRARILLTSASDLFNGNPMYAGVRNPDGTPLFPSKKDPEKWELARQAAKDVIDLGIYDLEKVMEDGKINPYKSYQAIFTTEQSKEMILPFMETDSYLDKRLAPQSINGWGFGFSPTQEMVDLYAMKNGRYPITGYQGNSHLKPIIDASSGYSEEGFAQFTNPLEGIERKTFKMFIDREPRFYASILYGGLTWFVSSTADERIYVEMFKNGNNGYDASHNHSNTGYALVKFVMPDYSARTRNVKRELPFMRYAEILLDYIEATIEAGATNPSLLNDPYMIQYWDELRERAGLPSIFKVYPEAANNHDLLLDLVRKERKIELAFEGMNFYDTRRWLTGEETESGYFYGMDTQVDGTRDSQSYPDAFFTRTLNADRPSPRIFHPSFYLFPIPQSSLNKNHDLVQNYKW</sequence>
<evidence type="ECO:0000259" key="8">
    <source>
        <dbReference type="Pfam" id="PF14322"/>
    </source>
</evidence>
<reference evidence="9" key="1">
    <citation type="journal article" date="2021" name="PeerJ">
        <title>Extensive microbial diversity within the chicken gut microbiome revealed by metagenomics and culture.</title>
        <authorList>
            <person name="Gilroy R."/>
            <person name="Ravi A."/>
            <person name="Getino M."/>
            <person name="Pursley I."/>
            <person name="Horton D.L."/>
            <person name="Alikhan N.F."/>
            <person name="Baker D."/>
            <person name="Gharbi K."/>
            <person name="Hall N."/>
            <person name="Watson M."/>
            <person name="Adriaenssens E.M."/>
            <person name="Foster-Nyarko E."/>
            <person name="Jarju S."/>
            <person name="Secka A."/>
            <person name="Antonio M."/>
            <person name="Oren A."/>
            <person name="Chaudhuri R.R."/>
            <person name="La Ragione R."/>
            <person name="Hildebrand F."/>
            <person name="Pallen M.J."/>
        </authorList>
    </citation>
    <scope>NUCLEOTIDE SEQUENCE</scope>
    <source>
        <strain evidence="9">CHK121-7720</strain>
    </source>
</reference>
<dbReference type="GO" id="GO:0009279">
    <property type="term" value="C:cell outer membrane"/>
    <property type="evidence" value="ECO:0007669"/>
    <property type="project" value="UniProtKB-SubCell"/>
</dbReference>
<dbReference type="InterPro" id="IPR012944">
    <property type="entry name" value="SusD_RagB_dom"/>
</dbReference>
<organism evidence="9 10">
    <name type="scientific">Barnesiella viscericola</name>
    <dbReference type="NCBI Taxonomy" id="397865"/>
    <lineage>
        <taxon>Bacteria</taxon>
        <taxon>Pseudomonadati</taxon>
        <taxon>Bacteroidota</taxon>
        <taxon>Bacteroidia</taxon>
        <taxon>Bacteroidales</taxon>
        <taxon>Barnesiellaceae</taxon>
        <taxon>Barnesiella</taxon>
    </lineage>
</organism>
<feature type="chain" id="PRO_5036689666" evidence="6">
    <location>
        <begin position="19"/>
        <end position="617"/>
    </location>
</feature>
<comment type="subcellular location">
    <subcellularLocation>
        <location evidence="1">Cell outer membrane</location>
    </subcellularLocation>
</comment>
<dbReference type="EMBL" id="DYUD01000016">
    <property type="protein sequence ID" value="HJG88851.1"/>
    <property type="molecule type" value="Genomic_DNA"/>
</dbReference>
<dbReference type="SUPFAM" id="SSF48452">
    <property type="entry name" value="TPR-like"/>
    <property type="match status" value="1"/>
</dbReference>
<dbReference type="Pfam" id="PF07980">
    <property type="entry name" value="SusD_RagB"/>
    <property type="match status" value="1"/>
</dbReference>
<dbReference type="Pfam" id="PF14322">
    <property type="entry name" value="SusD-like_3"/>
    <property type="match status" value="1"/>
</dbReference>
<keyword evidence="3 6" id="KW-0732">Signal</keyword>
<dbReference type="PROSITE" id="PS51257">
    <property type="entry name" value="PROKAR_LIPOPROTEIN"/>
    <property type="match status" value="1"/>
</dbReference>
<dbReference type="InterPro" id="IPR011990">
    <property type="entry name" value="TPR-like_helical_dom_sf"/>
</dbReference>
<proteinExistence type="inferred from homology"/>
<evidence type="ECO:0000256" key="1">
    <source>
        <dbReference type="ARBA" id="ARBA00004442"/>
    </source>
</evidence>
<dbReference type="InterPro" id="IPR033985">
    <property type="entry name" value="SusD-like_N"/>
</dbReference>
<dbReference type="RefSeq" id="WP_273305884.1">
    <property type="nucleotide sequence ID" value="NZ_DYUD01000016.1"/>
</dbReference>
<protein>
    <submittedName>
        <fullName evidence="9">RagB/SusD family nutrient uptake outer membrane protein</fullName>
    </submittedName>
</protein>